<keyword evidence="5" id="KW-1185">Reference proteome</keyword>
<dbReference type="OrthoDB" id="47374at2759"/>
<proteinExistence type="predicted"/>
<dbReference type="STRING" id="56408.A0A1E5R7Q7"/>
<dbReference type="GO" id="GO:0031415">
    <property type="term" value="C:NatA complex"/>
    <property type="evidence" value="ECO:0007669"/>
    <property type="project" value="TreeGrafter"/>
</dbReference>
<dbReference type="InterPro" id="IPR016181">
    <property type="entry name" value="Acyl_CoA_acyltransferase"/>
</dbReference>
<evidence type="ECO:0000313" key="4">
    <source>
        <dbReference type="EMBL" id="OEJ82927.1"/>
    </source>
</evidence>
<sequence length="165" mass="18812">MSLVEVTETNVYNAFMISQQCLPVAFPLKFFQESLKNINEHDSSIYFSKLVLDPKIGYPVGCFKAKMLFKNSTSAVPDGLYIEVIAVCANYQNKNYGTLMLESIEDVCKDNYLRKITVHVSIDNIKSLEWYKKHGFQQTGKALPNYYTFKNGSKMDALVLTKHLS</sequence>
<comment type="caution">
    <text evidence="4">The sequence shown here is derived from an EMBL/GenBank/DDBJ whole genome shotgun (WGS) entry which is preliminary data.</text>
</comment>
<dbReference type="Proteomes" id="UP000095728">
    <property type="component" value="Unassembled WGS sequence"/>
</dbReference>
<dbReference type="CDD" id="cd04301">
    <property type="entry name" value="NAT_SF"/>
    <property type="match status" value="1"/>
</dbReference>
<evidence type="ECO:0000256" key="1">
    <source>
        <dbReference type="ARBA" id="ARBA00022679"/>
    </source>
</evidence>
<dbReference type="GO" id="GO:0007064">
    <property type="term" value="P:mitotic sister chromatid cohesion"/>
    <property type="evidence" value="ECO:0007669"/>
    <property type="project" value="TreeGrafter"/>
</dbReference>
<dbReference type="InterPro" id="IPR000182">
    <property type="entry name" value="GNAT_dom"/>
</dbReference>
<keyword evidence="1 4" id="KW-0808">Transferase</keyword>
<dbReference type="SUPFAM" id="SSF55729">
    <property type="entry name" value="Acyl-CoA N-acyltransferases (Nat)"/>
    <property type="match status" value="1"/>
</dbReference>
<dbReference type="AlphaFoldDB" id="A0A1E5R7Q7"/>
<evidence type="ECO:0000259" key="3">
    <source>
        <dbReference type="PROSITE" id="PS51186"/>
    </source>
</evidence>
<dbReference type="FunCoup" id="A0A1E5R7Q7">
    <property type="interactions" value="63"/>
</dbReference>
<dbReference type="EMBL" id="LPNM01000009">
    <property type="protein sequence ID" value="OEJ82927.1"/>
    <property type="molecule type" value="Genomic_DNA"/>
</dbReference>
<organism evidence="4 5">
    <name type="scientific">Hanseniaspora osmophila</name>
    <dbReference type="NCBI Taxonomy" id="56408"/>
    <lineage>
        <taxon>Eukaryota</taxon>
        <taxon>Fungi</taxon>
        <taxon>Dikarya</taxon>
        <taxon>Ascomycota</taxon>
        <taxon>Saccharomycotina</taxon>
        <taxon>Saccharomycetes</taxon>
        <taxon>Saccharomycodales</taxon>
        <taxon>Saccharomycodaceae</taxon>
        <taxon>Hanseniaspora</taxon>
    </lineage>
</organism>
<keyword evidence="2" id="KW-0012">Acyltransferase</keyword>
<reference evidence="5" key="1">
    <citation type="journal article" date="2016" name="Genome Announc.">
        <title>Genome sequences of three species of Hanseniaspora isolated from spontaneous wine fermentations.</title>
        <authorList>
            <person name="Sternes P.R."/>
            <person name="Lee D."/>
            <person name="Kutyna D.R."/>
            <person name="Borneman A.R."/>
        </authorList>
    </citation>
    <scope>NUCLEOTIDE SEQUENCE [LARGE SCALE GENOMIC DNA]</scope>
    <source>
        <strain evidence="5">AWRI3579</strain>
    </source>
</reference>
<evidence type="ECO:0000256" key="2">
    <source>
        <dbReference type="ARBA" id="ARBA00023315"/>
    </source>
</evidence>
<dbReference type="PANTHER" id="PTHR42919">
    <property type="entry name" value="N-ALPHA-ACETYLTRANSFERASE"/>
    <property type="match status" value="1"/>
</dbReference>
<dbReference type="PROSITE" id="PS51186">
    <property type="entry name" value="GNAT"/>
    <property type="match status" value="1"/>
</dbReference>
<dbReference type="InParanoid" id="A0A1E5R7Q7"/>
<dbReference type="InterPro" id="IPR051556">
    <property type="entry name" value="N-term/lysine_N-AcTrnsfr"/>
</dbReference>
<feature type="domain" description="N-acetyltransferase" evidence="3">
    <location>
        <begin position="1"/>
        <end position="165"/>
    </location>
</feature>
<dbReference type="GO" id="GO:0016747">
    <property type="term" value="F:acyltransferase activity, transferring groups other than amino-acyl groups"/>
    <property type="evidence" value="ECO:0007669"/>
    <property type="project" value="InterPro"/>
</dbReference>
<name>A0A1E5R7Q7_9ASCO</name>
<protein>
    <submittedName>
        <fullName evidence="4">N-terminal acetyltransferase A complex subunit NAT5</fullName>
    </submittedName>
</protein>
<dbReference type="Gene3D" id="3.40.630.30">
    <property type="match status" value="1"/>
</dbReference>
<gene>
    <name evidence="4" type="ORF">AWRI3579_g3444</name>
</gene>
<dbReference type="Pfam" id="PF00583">
    <property type="entry name" value="Acetyltransf_1"/>
    <property type="match status" value="1"/>
</dbReference>
<evidence type="ECO:0000313" key="5">
    <source>
        <dbReference type="Proteomes" id="UP000095728"/>
    </source>
</evidence>
<accession>A0A1E5R7Q7</accession>
<dbReference type="PANTHER" id="PTHR42919:SF8">
    <property type="entry name" value="N-ALPHA-ACETYLTRANSFERASE 50"/>
    <property type="match status" value="1"/>
</dbReference>